<dbReference type="GO" id="GO:0046872">
    <property type="term" value="F:metal ion binding"/>
    <property type="evidence" value="ECO:0007669"/>
    <property type="project" value="UniProtKB-KW"/>
</dbReference>
<dbReference type="SUPFAM" id="SSF102114">
    <property type="entry name" value="Radical SAM enzymes"/>
    <property type="match status" value="1"/>
</dbReference>
<accession>C6HY90</accession>
<organism evidence="8 9">
    <name type="scientific">Leptospirillum ferrodiazotrophum</name>
    <dbReference type="NCBI Taxonomy" id="412449"/>
    <lineage>
        <taxon>Bacteria</taxon>
        <taxon>Pseudomonadati</taxon>
        <taxon>Nitrospirota</taxon>
        <taxon>Nitrospiria</taxon>
        <taxon>Nitrospirales</taxon>
        <taxon>Nitrospiraceae</taxon>
        <taxon>Leptospirillum</taxon>
    </lineage>
</organism>
<evidence type="ECO:0000313" key="9">
    <source>
        <dbReference type="Proteomes" id="UP000009374"/>
    </source>
</evidence>
<evidence type="ECO:0000256" key="2">
    <source>
        <dbReference type="ARBA" id="ARBA00022723"/>
    </source>
</evidence>
<keyword evidence="2 5" id="KW-0479">Metal-binding</keyword>
<dbReference type="GO" id="GO:0003824">
    <property type="term" value="F:catalytic activity"/>
    <property type="evidence" value="ECO:0007669"/>
    <property type="project" value="InterPro"/>
</dbReference>
<reference evidence="8 9" key="1">
    <citation type="journal article" date="2009" name="Appl. Environ. Microbiol.">
        <title>Community genomic and proteomic analyses of chemoautotrophic iron-oxidizing "Leptospirillum rubarum" (Group II) and "Leptospirillum ferrodiazotrophum" (Group III) bacteria in acid mine drainage biofilms.</title>
        <authorList>
            <person name="Goltsman D.S."/>
            <person name="Denef V.J."/>
            <person name="Singer S.W."/>
            <person name="VerBerkmoes N.C."/>
            <person name="Lefsrud M."/>
            <person name="Mueller R.S."/>
            <person name="Dick G.J."/>
            <person name="Sun C.L."/>
            <person name="Wheeler K.E."/>
            <person name="Zemla A."/>
            <person name="Baker B.J."/>
            <person name="Hauser L."/>
            <person name="Land M."/>
            <person name="Shah M.B."/>
            <person name="Thelen M.P."/>
            <person name="Hettich R.L."/>
            <person name="Banfield J.F."/>
        </authorList>
    </citation>
    <scope>NUCLEOTIDE SEQUENCE [LARGE SCALE GENOMIC DNA]</scope>
</reference>
<dbReference type="AlphaFoldDB" id="C6HY90"/>
<feature type="binding site" evidence="5">
    <location>
        <position position="82"/>
    </location>
    <ligand>
        <name>[4Fe-4S] cluster</name>
        <dbReference type="ChEBI" id="CHEBI:49883"/>
        <note>4Fe-4S-S-AdoMet</note>
    </ligand>
</feature>
<comment type="cofactor">
    <cofactor evidence="5">
        <name>[4Fe-4S] cluster</name>
        <dbReference type="ChEBI" id="CHEBI:49883"/>
    </cofactor>
    <text evidence="5">Binds 1 [4Fe-4S] cluster. The cluster is coordinated with 3 cysteines and an exchangeable S-adenosyl-L-methionine.</text>
</comment>
<keyword evidence="4 5" id="KW-0411">Iron-sulfur</keyword>
<feature type="binding site" evidence="5">
    <location>
        <position position="86"/>
    </location>
    <ligand>
        <name>[4Fe-4S] cluster</name>
        <dbReference type="ChEBI" id="CHEBI:49883"/>
        <note>4Fe-4S-S-AdoMet</note>
    </ligand>
</feature>
<evidence type="ECO:0000256" key="4">
    <source>
        <dbReference type="ARBA" id="ARBA00023014"/>
    </source>
</evidence>
<evidence type="ECO:0000256" key="3">
    <source>
        <dbReference type="ARBA" id="ARBA00023004"/>
    </source>
</evidence>
<protein>
    <submittedName>
        <fullName evidence="8">Radical SAM domain protein</fullName>
    </submittedName>
</protein>
<keyword evidence="3 5" id="KW-0408">Iron</keyword>
<dbReference type="InterPro" id="IPR016431">
    <property type="entry name" value="Pyrv-formate_lyase-activ_prd"/>
</dbReference>
<dbReference type="Pfam" id="PF04055">
    <property type="entry name" value="Radical_SAM"/>
    <property type="match status" value="1"/>
</dbReference>
<feature type="region of interest" description="Disordered" evidence="6">
    <location>
        <begin position="306"/>
        <end position="330"/>
    </location>
</feature>
<dbReference type="CDD" id="cd01335">
    <property type="entry name" value="Radical_SAM"/>
    <property type="match status" value="1"/>
</dbReference>
<dbReference type="EMBL" id="GG693877">
    <property type="protein sequence ID" value="EES52441.1"/>
    <property type="molecule type" value="Genomic_DNA"/>
</dbReference>
<evidence type="ECO:0000256" key="5">
    <source>
        <dbReference type="PIRSR" id="PIRSR004869-50"/>
    </source>
</evidence>
<dbReference type="SFLD" id="SFLDS00029">
    <property type="entry name" value="Radical_SAM"/>
    <property type="match status" value="1"/>
</dbReference>
<keyword evidence="1 5" id="KW-0949">S-adenosyl-L-methionine</keyword>
<feature type="binding site" evidence="5">
    <location>
        <position position="89"/>
    </location>
    <ligand>
        <name>[4Fe-4S] cluster</name>
        <dbReference type="ChEBI" id="CHEBI:49883"/>
        <note>4Fe-4S-S-AdoMet</note>
    </ligand>
</feature>
<gene>
    <name evidence="8" type="ORF">UBAL3_94170048</name>
</gene>
<evidence type="ECO:0000256" key="1">
    <source>
        <dbReference type="ARBA" id="ARBA00022691"/>
    </source>
</evidence>
<dbReference type="SFLD" id="SFLDG01099">
    <property type="entry name" value="Uncharacterised_Radical_SAM_Su"/>
    <property type="match status" value="1"/>
</dbReference>
<evidence type="ECO:0000313" key="8">
    <source>
        <dbReference type="EMBL" id="EES52441.1"/>
    </source>
</evidence>
<dbReference type="InterPro" id="IPR007197">
    <property type="entry name" value="rSAM"/>
</dbReference>
<name>C6HY90_9BACT</name>
<dbReference type="PIRSF" id="PIRSF004869">
    <property type="entry name" value="PflX_prd"/>
    <property type="match status" value="1"/>
</dbReference>
<dbReference type="InterPro" id="IPR058240">
    <property type="entry name" value="rSAM_sf"/>
</dbReference>
<evidence type="ECO:0000259" key="7">
    <source>
        <dbReference type="Pfam" id="PF04055"/>
    </source>
</evidence>
<keyword evidence="9" id="KW-1185">Reference proteome</keyword>
<dbReference type="InterPro" id="IPR040085">
    <property type="entry name" value="MJ0674-like"/>
</dbReference>
<dbReference type="InterPro" id="IPR013785">
    <property type="entry name" value="Aldolase_TIM"/>
</dbReference>
<dbReference type="GO" id="GO:0051536">
    <property type="term" value="F:iron-sulfur cluster binding"/>
    <property type="evidence" value="ECO:0007669"/>
    <property type="project" value="UniProtKB-KW"/>
</dbReference>
<dbReference type="Gene3D" id="3.20.20.70">
    <property type="entry name" value="Aldolase class I"/>
    <property type="match status" value="1"/>
</dbReference>
<evidence type="ECO:0000256" key="6">
    <source>
        <dbReference type="SAM" id="MobiDB-lite"/>
    </source>
</evidence>
<dbReference type="Proteomes" id="UP000009374">
    <property type="component" value="Unassembled WGS sequence"/>
</dbReference>
<feature type="domain" description="Radical SAM core" evidence="7">
    <location>
        <begin position="77"/>
        <end position="177"/>
    </location>
</feature>
<dbReference type="PANTHER" id="PTHR43075">
    <property type="entry name" value="FORMATE LYASE ACTIVATING ENZYME, PUTATIVE (AFU_ORTHOLOGUE AFUA_2G15630)-RELATED"/>
    <property type="match status" value="1"/>
</dbReference>
<proteinExistence type="predicted"/>
<dbReference type="PANTHER" id="PTHR43075:SF1">
    <property type="entry name" value="FORMATE LYASE ACTIVATING ENZYME, PUTATIVE (AFU_ORTHOLOGUE AFUA_2G15630)-RELATED"/>
    <property type="match status" value="1"/>
</dbReference>
<sequence length="330" mass="36393">MSVPLLEDSISPEVREKIAEAYRALFPCRACPRHCGVNRLSGEQGTCRTGALAKVAAANLHFGEEPCLTGTRGSGTVFFSGCNLACDFCQNFPLSQYGQGVERTPGEIAEIYLDLQRRGAHNINLVTPSHVIPQVLHSLALARAGGLTIPVVYNSNGYDEPAMLRLLEGWIDVYLPDMKYSAEAPALRYSKAPAYVERNRAAVREMFRQVGALSLDGQGLAQRGVLVRHLLLPSELSGFEGVARFIREELGEHVPVSFMGQYFPTHRALRVPLLARRLTAEEYEKGLGILFSEGLLEGYVQEFEEEEPISSSRPETEESACQKEMTFAIS</sequence>